<gene>
    <name evidence="2" type="ORF">Pfra01_001482500</name>
</gene>
<protein>
    <submittedName>
        <fullName evidence="2">Unnamed protein product</fullName>
    </submittedName>
</protein>
<sequence length="362" mass="40750">MYSVLNEADATKAVTTGVWMGEAVAIDAWAWVHCVHFFFGLQTIFSLLVLCLVTYQKFRSGKIWIGDPFASISTENLVMHGILVFISWAIDSFWSINEYAMSRAAIITGSPAVRVHKEIMHADILVVFLSLVGFISSLFGERIDPAIVIFLVELVHKYRLVLLRSSTAVVNEVVEYSEAQYNIGIANVTAVIADMSPLRLWTSFQFPSKDSVFIIASFYPMVFLLVAVSLIAIVRKFYRFCYPQQIRQRSSQSTDRSGNEKTVMTLRGIITNFELATGAALKTRFGLVSDYDNYVYFKDMKFASADGVYCSGYVIVNGKFLVSSKDLVWITMIKLLRTRLANIYVYEVEGNAVKDTARVHVV</sequence>
<evidence type="ECO:0000313" key="3">
    <source>
        <dbReference type="Proteomes" id="UP001165121"/>
    </source>
</evidence>
<feature type="transmembrane region" description="Helical" evidence="1">
    <location>
        <begin position="119"/>
        <end position="139"/>
    </location>
</feature>
<dbReference type="OrthoDB" id="64243at2759"/>
<keyword evidence="1" id="KW-0812">Transmembrane</keyword>
<evidence type="ECO:0000313" key="2">
    <source>
        <dbReference type="EMBL" id="GMF43633.1"/>
    </source>
</evidence>
<dbReference type="Proteomes" id="UP001165121">
    <property type="component" value="Unassembled WGS sequence"/>
</dbReference>
<keyword evidence="1" id="KW-1133">Transmembrane helix</keyword>
<name>A0A9W6XR15_9STRA</name>
<evidence type="ECO:0000256" key="1">
    <source>
        <dbReference type="SAM" id="Phobius"/>
    </source>
</evidence>
<feature type="transmembrane region" description="Helical" evidence="1">
    <location>
        <begin position="212"/>
        <end position="234"/>
    </location>
</feature>
<feature type="transmembrane region" description="Helical" evidence="1">
    <location>
        <begin position="28"/>
        <end position="55"/>
    </location>
</feature>
<keyword evidence="1" id="KW-0472">Membrane</keyword>
<organism evidence="2 3">
    <name type="scientific">Phytophthora fragariaefolia</name>
    <dbReference type="NCBI Taxonomy" id="1490495"/>
    <lineage>
        <taxon>Eukaryota</taxon>
        <taxon>Sar</taxon>
        <taxon>Stramenopiles</taxon>
        <taxon>Oomycota</taxon>
        <taxon>Peronosporomycetes</taxon>
        <taxon>Peronosporales</taxon>
        <taxon>Peronosporaceae</taxon>
        <taxon>Phytophthora</taxon>
    </lineage>
</organism>
<comment type="caution">
    <text evidence="2">The sequence shown here is derived from an EMBL/GenBank/DDBJ whole genome shotgun (WGS) entry which is preliminary data.</text>
</comment>
<reference evidence="2" key="1">
    <citation type="submission" date="2023-04" db="EMBL/GenBank/DDBJ databases">
        <title>Phytophthora fragariaefolia NBRC 109709.</title>
        <authorList>
            <person name="Ichikawa N."/>
            <person name="Sato H."/>
            <person name="Tonouchi N."/>
        </authorList>
    </citation>
    <scope>NUCLEOTIDE SEQUENCE</scope>
    <source>
        <strain evidence="2">NBRC 109709</strain>
    </source>
</reference>
<dbReference type="AlphaFoldDB" id="A0A9W6XR15"/>
<accession>A0A9W6XR15</accession>
<dbReference type="EMBL" id="BSXT01001576">
    <property type="protein sequence ID" value="GMF43633.1"/>
    <property type="molecule type" value="Genomic_DNA"/>
</dbReference>
<proteinExistence type="predicted"/>
<keyword evidence="3" id="KW-1185">Reference proteome</keyword>